<dbReference type="PATRIC" id="fig|1560201.3.peg.4110"/>
<name>A0A0L7T392_9GAMM</name>
<dbReference type="Gene3D" id="3.40.1490.10">
    <property type="entry name" value="Bit1"/>
    <property type="match status" value="1"/>
</dbReference>
<dbReference type="Proteomes" id="UP000036851">
    <property type="component" value="Unassembled WGS sequence"/>
</dbReference>
<gene>
    <name evidence="1" type="ORF">NG42_19400</name>
    <name evidence="2" type="ORF">NG43_17975</name>
</gene>
<dbReference type="STRING" id="1560201.NG42_19400"/>
<evidence type="ECO:0000313" key="3">
    <source>
        <dbReference type="Proteomes" id="UP000036851"/>
    </source>
</evidence>
<evidence type="ECO:0008006" key="5">
    <source>
        <dbReference type="Google" id="ProtNLM"/>
    </source>
</evidence>
<evidence type="ECO:0000313" key="2">
    <source>
        <dbReference type="EMBL" id="KOC89859.1"/>
    </source>
</evidence>
<dbReference type="InterPro" id="IPR018988">
    <property type="entry name" value="DUF2000"/>
</dbReference>
<evidence type="ECO:0000313" key="4">
    <source>
        <dbReference type="Proteomes" id="UP000037088"/>
    </source>
</evidence>
<dbReference type="InterPro" id="IPR023476">
    <property type="entry name" value="Pep_tRNA_hydro_II_dom_sf"/>
</dbReference>
<protein>
    <recommendedName>
        <fullName evidence="5">DUF2000 domain-containing protein</fullName>
    </recommendedName>
</protein>
<sequence length="137" mass="14605">MNNYRVVIVVNPEMSPGYLANTVATLSAGLGARFPLLLGAKLSDAAGVAIDASSKLPIAILQASPDSLHQLLAKAGGSDAMQSVVAFPAFARQMHDFPEYAEQFTRRQLLQEPLDGLALCGPQQWVKSLTGSLKLLR</sequence>
<dbReference type="RefSeq" id="WP_052902293.1">
    <property type="nucleotide sequence ID" value="NZ_JRXE01000034.1"/>
</dbReference>
<accession>A0A0L7T392</accession>
<dbReference type="EMBL" id="JRXE01000034">
    <property type="protein sequence ID" value="KOC87687.1"/>
    <property type="molecule type" value="Genomic_DNA"/>
</dbReference>
<organism evidence="2 3">
    <name type="scientific">Winslowiella iniecta</name>
    <dbReference type="NCBI Taxonomy" id="1560201"/>
    <lineage>
        <taxon>Bacteria</taxon>
        <taxon>Pseudomonadati</taxon>
        <taxon>Pseudomonadota</taxon>
        <taxon>Gammaproteobacteria</taxon>
        <taxon>Enterobacterales</taxon>
        <taxon>Erwiniaceae</taxon>
        <taxon>Winslowiella</taxon>
    </lineage>
</organism>
<dbReference type="EMBL" id="JRXF01000033">
    <property type="protein sequence ID" value="KOC89859.1"/>
    <property type="molecule type" value="Genomic_DNA"/>
</dbReference>
<dbReference type="PIRSF" id="PIRSF033736">
    <property type="entry name" value="UCP033763"/>
    <property type="match status" value="1"/>
</dbReference>
<proteinExistence type="predicted"/>
<dbReference type="AlphaFoldDB" id="A0A0L7T392"/>
<dbReference type="SUPFAM" id="SSF102462">
    <property type="entry name" value="Peptidyl-tRNA hydrolase II"/>
    <property type="match status" value="1"/>
</dbReference>
<dbReference type="Pfam" id="PF09391">
    <property type="entry name" value="DUF2000"/>
    <property type="match status" value="1"/>
</dbReference>
<dbReference type="InterPro" id="IPR017021">
    <property type="entry name" value="UCP033763"/>
</dbReference>
<evidence type="ECO:0000313" key="1">
    <source>
        <dbReference type="EMBL" id="KOC87687.1"/>
    </source>
</evidence>
<comment type="caution">
    <text evidence="2">The sequence shown here is derived from an EMBL/GenBank/DDBJ whole genome shotgun (WGS) entry which is preliminary data.</text>
</comment>
<reference evidence="3 4" key="1">
    <citation type="journal article" date="2015" name="Int. J. Syst. Evol. Microbiol.">
        <title>Erwinia iniecta sp. nov., isolated from Russian wheat aphids (Diuraphis noxia).</title>
        <authorList>
            <person name="Campillo T."/>
            <person name="Luna E."/>
            <person name="Portier P."/>
            <person name="Fischer-Le Saux M."/>
            <person name="Lapitan N."/>
            <person name="Tisserat N.A."/>
            <person name="Leach J.E."/>
        </authorList>
    </citation>
    <scope>NUCLEOTIDE SEQUENCE [LARGE SCALE GENOMIC DNA]</scope>
    <source>
        <strain evidence="1 4">B120</strain>
        <strain evidence="2 3">B149</strain>
    </source>
</reference>
<keyword evidence="4" id="KW-1185">Reference proteome</keyword>
<dbReference type="Proteomes" id="UP000037088">
    <property type="component" value="Unassembled WGS sequence"/>
</dbReference>